<evidence type="ECO:0000313" key="2">
    <source>
        <dbReference type="Proteomes" id="UP000233837"/>
    </source>
</evidence>
<reference evidence="1 2" key="2">
    <citation type="journal article" date="2017" name="Nature">
        <title>The Apostasia genome and the evolution of orchids.</title>
        <authorList>
            <person name="Zhang G.Q."/>
            <person name="Liu K.W."/>
            <person name="Li Z."/>
            <person name="Lohaus R."/>
            <person name="Hsiao Y.Y."/>
            <person name="Niu S.C."/>
            <person name="Wang J.Y."/>
            <person name="Lin Y.C."/>
            <person name="Xu Q."/>
            <person name="Chen L.J."/>
            <person name="Yoshida K."/>
            <person name="Fujiwara S."/>
            <person name="Wang Z.W."/>
            <person name="Zhang Y.Q."/>
            <person name="Mitsuda N."/>
            <person name="Wang M."/>
            <person name="Liu G.H."/>
            <person name="Pecoraro L."/>
            <person name="Huang H.X."/>
            <person name="Xiao X.J."/>
            <person name="Lin M."/>
            <person name="Wu X.Y."/>
            <person name="Wu W.L."/>
            <person name="Chen Y.Y."/>
            <person name="Chang S.B."/>
            <person name="Sakamoto S."/>
            <person name="Ohme-Takagi M."/>
            <person name="Yagi M."/>
            <person name="Zeng S.J."/>
            <person name="Shen C.Y."/>
            <person name="Yeh C.M."/>
            <person name="Luo Y.B."/>
            <person name="Tsai W.C."/>
            <person name="Van de Peer Y."/>
            <person name="Liu Z.J."/>
        </authorList>
    </citation>
    <scope>NUCLEOTIDE SEQUENCE [LARGE SCALE GENOMIC DNA]</scope>
    <source>
        <tissue evidence="1">The whole plant</tissue>
    </source>
</reference>
<dbReference type="Proteomes" id="UP000233837">
    <property type="component" value="Unassembled WGS sequence"/>
</dbReference>
<proteinExistence type="predicted"/>
<dbReference type="AlphaFoldDB" id="A0A2I0W2Z0"/>
<sequence>MLRLANSFVSPHNISTRAKTGRNISLKNKSNEICCSVISEYDIPGEKAGISCYVKEVQFSEDPIVEDAINSRIGCFPEDYRLDWNEAMAEVVIQEGLTGWRSDSVVQQAAQMNYNLQKPGLVTDHSRLNVPVINADNRSFANVVGKSPKSRFFPCSYERCEGVF</sequence>
<protein>
    <submittedName>
        <fullName evidence="1">Uncharacterized protein</fullName>
    </submittedName>
</protein>
<evidence type="ECO:0000313" key="1">
    <source>
        <dbReference type="EMBL" id="PKU70021.1"/>
    </source>
</evidence>
<name>A0A2I0W2Z0_9ASPA</name>
<dbReference type="EMBL" id="KZ502962">
    <property type="protein sequence ID" value="PKU70021.1"/>
    <property type="molecule type" value="Genomic_DNA"/>
</dbReference>
<reference evidence="1 2" key="1">
    <citation type="journal article" date="2016" name="Sci. Rep.">
        <title>The Dendrobium catenatum Lindl. genome sequence provides insights into polysaccharide synthase, floral development and adaptive evolution.</title>
        <authorList>
            <person name="Zhang G.Q."/>
            <person name="Xu Q."/>
            <person name="Bian C."/>
            <person name="Tsai W.C."/>
            <person name="Yeh C.M."/>
            <person name="Liu K.W."/>
            <person name="Yoshida K."/>
            <person name="Zhang L.S."/>
            <person name="Chang S.B."/>
            <person name="Chen F."/>
            <person name="Shi Y."/>
            <person name="Su Y.Y."/>
            <person name="Zhang Y.Q."/>
            <person name="Chen L.J."/>
            <person name="Yin Y."/>
            <person name="Lin M."/>
            <person name="Huang H."/>
            <person name="Deng H."/>
            <person name="Wang Z.W."/>
            <person name="Zhu S.L."/>
            <person name="Zhao X."/>
            <person name="Deng C."/>
            <person name="Niu S.C."/>
            <person name="Huang J."/>
            <person name="Wang M."/>
            <person name="Liu G.H."/>
            <person name="Yang H.J."/>
            <person name="Xiao X.J."/>
            <person name="Hsiao Y.Y."/>
            <person name="Wu W.L."/>
            <person name="Chen Y.Y."/>
            <person name="Mitsuda N."/>
            <person name="Ohme-Takagi M."/>
            <person name="Luo Y.B."/>
            <person name="Van de Peer Y."/>
            <person name="Liu Z.J."/>
        </authorList>
    </citation>
    <scope>NUCLEOTIDE SEQUENCE [LARGE SCALE GENOMIC DNA]</scope>
    <source>
        <tissue evidence="1">The whole plant</tissue>
    </source>
</reference>
<keyword evidence="2" id="KW-1185">Reference proteome</keyword>
<gene>
    <name evidence="1" type="ORF">MA16_Dca027695</name>
</gene>
<organism evidence="1 2">
    <name type="scientific">Dendrobium catenatum</name>
    <dbReference type="NCBI Taxonomy" id="906689"/>
    <lineage>
        <taxon>Eukaryota</taxon>
        <taxon>Viridiplantae</taxon>
        <taxon>Streptophyta</taxon>
        <taxon>Embryophyta</taxon>
        <taxon>Tracheophyta</taxon>
        <taxon>Spermatophyta</taxon>
        <taxon>Magnoliopsida</taxon>
        <taxon>Liliopsida</taxon>
        <taxon>Asparagales</taxon>
        <taxon>Orchidaceae</taxon>
        <taxon>Epidendroideae</taxon>
        <taxon>Malaxideae</taxon>
        <taxon>Dendrobiinae</taxon>
        <taxon>Dendrobium</taxon>
    </lineage>
</organism>
<accession>A0A2I0W2Z0</accession>